<keyword evidence="13" id="KW-0472">Membrane</keyword>
<feature type="region of interest" description="Disordered" evidence="18">
    <location>
        <begin position="267"/>
        <end position="286"/>
    </location>
</feature>
<dbReference type="OrthoDB" id="552473at2759"/>
<dbReference type="InterPro" id="IPR002893">
    <property type="entry name" value="Znf_MYND"/>
</dbReference>
<evidence type="ECO:0000256" key="8">
    <source>
        <dbReference type="ARBA" id="ARBA00022771"/>
    </source>
</evidence>
<protein>
    <recommendedName>
        <fullName evidence="15">phytol kinase</fullName>
        <ecNumber evidence="15">2.7.1.182</ecNumber>
    </recommendedName>
</protein>
<feature type="domain" description="MYND-type" evidence="19">
    <location>
        <begin position="1134"/>
        <end position="1179"/>
    </location>
</feature>
<feature type="region of interest" description="Disordered" evidence="18">
    <location>
        <begin position="919"/>
        <end position="946"/>
    </location>
</feature>
<proteinExistence type="inferred from homology"/>
<evidence type="ECO:0000256" key="2">
    <source>
        <dbReference type="ARBA" id="ARBA00010794"/>
    </source>
</evidence>
<comment type="pathway">
    <text evidence="14">Cofactor biosynthesis; tocopherol biosynthesis.</text>
</comment>
<keyword evidence="4" id="KW-0934">Plastid</keyword>
<dbReference type="Gene3D" id="6.10.140.2220">
    <property type="match status" value="1"/>
</dbReference>
<evidence type="ECO:0000256" key="11">
    <source>
        <dbReference type="ARBA" id="ARBA00022946"/>
    </source>
</evidence>
<feature type="region of interest" description="Disordered" evidence="18">
    <location>
        <begin position="1"/>
        <end position="22"/>
    </location>
</feature>
<dbReference type="PROSITE" id="PS50865">
    <property type="entry name" value="ZF_MYND_2"/>
    <property type="match status" value="1"/>
</dbReference>
<evidence type="ECO:0000256" key="12">
    <source>
        <dbReference type="ARBA" id="ARBA00022989"/>
    </source>
</evidence>
<reference evidence="20 21" key="1">
    <citation type="journal article" date="2017" name="Mol. Biol. Evol.">
        <title>The 4-celled Tetrabaena socialis nuclear genome reveals the essential components for genetic control of cell number at the origin of multicellularity in the volvocine lineage.</title>
        <authorList>
            <person name="Featherston J."/>
            <person name="Arakaki Y."/>
            <person name="Hanschen E.R."/>
            <person name="Ferris P.J."/>
            <person name="Michod R.E."/>
            <person name="Olson B.J.S.C."/>
            <person name="Nozaki H."/>
            <person name="Durand P.M."/>
        </authorList>
    </citation>
    <scope>NUCLEOTIDE SEQUENCE [LARGE SCALE GENOMIC DNA]</scope>
    <source>
        <strain evidence="20 21">NIES-571</strain>
    </source>
</reference>
<evidence type="ECO:0000256" key="9">
    <source>
        <dbReference type="ARBA" id="ARBA00022777"/>
    </source>
</evidence>
<name>A0A2J7ZT89_9CHLO</name>
<keyword evidence="21" id="KW-1185">Reference proteome</keyword>
<feature type="region of interest" description="Disordered" evidence="18">
    <location>
        <begin position="403"/>
        <end position="443"/>
    </location>
</feature>
<keyword evidence="6" id="KW-0812">Transmembrane</keyword>
<evidence type="ECO:0000256" key="7">
    <source>
        <dbReference type="ARBA" id="ARBA00022723"/>
    </source>
</evidence>
<accession>A0A2J7ZT89</accession>
<evidence type="ECO:0000256" key="14">
    <source>
        <dbReference type="ARBA" id="ARBA00024015"/>
    </source>
</evidence>
<dbReference type="InterPro" id="IPR039606">
    <property type="entry name" value="Phytol/farnesol_kinase"/>
</dbReference>
<evidence type="ECO:0000256" key="5">
    <source>
        <dbReference type="ARBA" id="ARBA00022679"/>
    </source>
</evidence>
<keyword evidence="12" id="KW-1133">Transmembrane helix</keyword>
<evidence type="ECO:0000256" key="10">
    <source>
        <dbReference type="ARBA" id="ARBA00022833"/>
    </source>
</evidence>
<comment type="subcellular location">
    <subcellularLocation>
        <location evidence="1">Plastid</location>
        <location evidence="1">Chloroplast membrane</location>
        <topology evidence="1">Multi-pass membrane protein</topology>
    </subcellularLocation>
</comment>
<sequence length="1191" mass="120811">MPPSRRLAAGRPPTASQFLSPAVERSSRQSVRELLEAARALCRSPAGSPLRPASQLHAAIAAFAGLCTQFTDDDGSCAMLRLLWVPAESRSMLLLLHSLLLRALACPAAVEAMGPSELRSHVQLLTTCSVPLLSLHCHFDRLQASSRAANSATSDTAAEAAELAEAVAATVTLALRMDFPPACCALLAAGRDDARLRLPIAQQIGVAGLLYGFISVLTNHTYEPPPTQGSALQALARSGTVEHFSRAAVELPLALVACGGAAEQLPAAGRRQEPAPDATGEAQEEQQAAELAGALTPGPCLQYALAAHMVAQLAAADGGTQYGLSYEQALPPQYVDAAAGGRPLQGVAPRGCLSAQGLASIVGLWSWCLVQEPPVPLWPCGRRAVRALALRLARVVASSAAQHMETRRQQGLQQHLQHPQRQPRQPRAAPGSAGGGGGRAGGGAAVAATATAAAAAASAAASSSAAAAAGSPELDGPASAAAAPLPQLVTPLEERECTTLVLKALKCAGRTMRQPPVADSRPMSPDGEQDPAADGAAAEWWRTAVPALHALLPQGLEFTSGGNLHGLQDVQPRVPAWPADGALPPAPPPNLAAALSAGYLPLLERAMRAVQHSREKHAAIAATANTTATTAAEIAQLLCPVCAWPLLGRLLAYGEPRQAAALLATAAKLIARLEGVVREEQAAALSCSILSGKQQAGAGAEGEEDRDMVRYCWWWCDWARTVIRQLPLRHVLRWLAAAAEQQPAARAAASADAVAAAAAAAGAPAAVVVDAAAAAEQWHCALAVGPAGPAGEGEAAAAATAATVGVLGWDDGGCSAGAAAASAREEEDIARAAAAEVTLPVRAVCAWARGPSRQLLVMVASAVRRGLPALSRLAVATGGVLGAGPAGGCEPAGMAAAGQVLRWVPVLVHAASQEALLGRNASEAEPAEGSGTRPQRVSGRGPVEEARVGQLAPPAAGHWGGGVDQGWRLLLLEEVGVVGLLNCTLRGLGLGSEAEAGAGGGSPAPPHEAERLHEACVALECVAAAFPREVAAALADGRLSPLHHAPGALLGGAAGAQLPPEQRQQRGRLLALLSAMEEDAVGVAVTAAAVAGPLLPDPCVGDGLAPASAAAALMLAAAAAVVPRDVVLPPVCSNPLCANLEGDSEADLPLRACGGCGRARYCCAGCQREHWRARHRAECAVRPSSGGGGSS</sequence>
<keyword evidence="7" id="KW-0479">Metal-binding</keyword>
<comment type="caution">
    <text evidence="20">The sequence shown here is derived from an EMBL/GenBank/DDBJ whole genome shotgun (WGS) entry which is preliminary data.</text>
</comment>
<dbReference type="SUPFAM" id="SSF144232">
    <property type="entry name" value="HIT/MYND zinc finger-like"/>
    <property type="match status" value="1"/>
</dbReference>
<keyword evidence="5" id="KW-0808">Transferase</keyword>
<dbReference type="EC" id="2.7.1.182" evidence="15"/>
<organism evidence="20 21">
    <name type="scientific">Tetrabaena socialis</name>
    <dbReference type="NCBI Taxonomy" id="47790"/>
    <lineage>
        <taxon>Eukaryota</taxon>
        <taxon>Viridiplantae</taxon>
        <taxon>Chlorophyta</taxon>
        <taxon>core chlorophytes</taxon>
        <taxon>Chlorophyceae</taxon>
        <taxon>CS clade</taxon>
        <taxon>Chlamydomonadales</taxon>
        <taxon>Tetrabaenaceae</taxon>
        <taxon>Tetrabaena</taxon>
    </lineage>
</organism>
<dbReference type="Pfam" id="PF01753">
    <property type="entry name" value="zf-MYND"/>
    <property type="match status" value="1"/>
</dbReference>
<keyword evidence="8 17" id="KW-0863">Zinc-finger</keyword>
<dbReference type="GO" id="GO:0008270">
    <property type="term" value="F:zinc ion binding"/>
    <property type="evidence" value="ECO:0007669"/>
    <property type="project" value="UniProtKB-KW"/>
</dbReference>
<keyword evidence="11" id="KW-0809">Transit peptide</keyword>
<evidence type="ECO:0000313" key="20">
    <source>
        <dbReference type="EMBL" id="PNH03483.1"/>
    </source>
</evidence>
<comment type="catalytic activity">
    <reaction evidence="16">
        <text>phytol + CTP = phytyl phosphate + CDP + H(+)</text>
        <dbReference type="Rhea" id="RHEA:38055"/>
        <dbReference type="ChEBI" id="CHEBI:15378"/>
        <dbReference type="ChEBI" id="CHEBI:17327"/>
        <dbReference type="ChEBI" id="CHEBI:37563"/>
        <dbReference type="ChEBI" id="CHEBI:58069"/>
        <dbReference type="ChEBI" id="CHEBI:75483"/>
        <dbReference type="EC" id="2.7.1.182"/>
    </reaction>
</comment>
<feature type="region of interest" description="Disordered" evidence="18">
    <location>
        <begin position="513"/>
        <end position="536"/>
    </location>
</feature>
<dbReference type="EMBL" id="PGGS01000498">
    <property type="protein sequence ID" value="PNH03483.1"/>
    <property type="molecule type" value="Genomic_DNA"/>
</dbReference>
<dbReference type="Proteomes" id="UP000236333">
    <property type="component" value="Unassembled WGS sequence"/>
</dbReference>
<dbReference type="GO" id="GO:0009507">
    <property type="term" value="C:chloroplast"/>
    <property type="evidence" value="ECO:0007669"/>
    <property type="project" value="UniProtKB-SubCell"/>
</dbReference>
<evidence type="ECO:0000256" key="6">
    <source>
        <dbReference type="ARBA" id="ARBA00022692"/>
    </source>
</evidence>
<evidence type="ECO:0000256" key="18">
    <source>
        <dbReference type="SAM" id="MobiDB-lite"/>
    </source>
</evidence>
<evidence type="ECO:0000256" key="3">
    <source>
        <dbReference type="ARBA" id="ARBA00022528"/>
    </source>
</evidence>
<evidence type="ECO:0000256" key="4">
    <source>
        <dbReference type="ARBA" id="ARBA00022640"/>
    </source>
</evidence>
<dbReference type="AlphaFoldDB" id="A0A2J7ZT89"/>
<keyword evidence="9" id="KW-0418">Kinase</keyword>
<comment type="similarity">
    <text evidence="2">Belongs to the polyprenol kinase family.</text>
</comment>
<keyword evidence="10" id="KW-0862">Zinc</keyword>
<evidence type="ECO:0000313" key="21">
    <source>
        <dbReference type="Proteomes" id="UP000236333"/>
    </source>
</evidence>
<dbReference type="GO" id="GO:0016020">
    <property type="term" value="C:membrane"/>
    <property type="evidence" value="ECO:0007669"/>
    <property type="project" value="UniProtKB-SubCell"/>
</dbReference>
<dbReference type="PANTHER" id="PTHR32523:SF8">
    <property type="entry name" value="DOLICHOL KINASE"/>
    <property type="match status" value="1"/>
</dbReference>
<evidence type="ECO:0000256" key="17">
    <source>
        <dbReference type="PROSITE-ProRule" id="PRU00134"/>
    </source>
</evidence>
<evidence type="ECO:0000256" key="1">
    <source>
        <dbReference type="ARBA" id="ARBA00004508"/>
    </source>
</evidence>
<evidence type="ECO:0000259" key="19">
    <source>
        <dbReference type="PROSITE" id="PS50865"/>
    </source>
</evidence>
<gene>
    <name evidence="20" type="ORF">TSOC_010438</name>
</gene>
<feature type="compositionally biased region" description="Gly residues" evidence="18">
    <location>
        <begin position="432"/>
        <end position="443"/>
    </location>
</feature>
<evidence type="ECO:0000256" key="13">
    <source>
        <dbReference type="ARBA" id="ARBA00023136"/>
    </source>
</evidence>
<dbReference type="GO" id="GO:0010276">
    <property type="term" value="F:phytol kinase activity"/>
    <property type="evidence" value="ECO:0007669"/>
    <property type="project" value="UniProtKB-EC"/>
</dbReference>
<evidence type="ECO:0000256" key="16">
    <source>
        <dbReference type="ARBA" id="ARBA00048889"/>
    </source>
</evidence>
<dbReference type="PANTHER" id="PTHR32523">
    <property type="entry name" value="PHYTOL KINASE 1, CHLOROPLASTIC"/>
    <property type="match status" value="1"/>
</dbReference>
<feature type="compositionally biased region" description="Low complexity" evidence="18">
    <location>
        <begin position="409"/>
        <end position="431"/>
    </location>
</feature>
<evidence type="ECO:0000256" key="15">
    <source>
        <dbReference type="ARBA" id="ARBA00039024"/>
    </source>
</evidence>
<keyword evidence="3" id="KW-0150">Chloroplast</keyword>